<gene>
    <name evidence="1" type="ORF">Glove_311g64</name>
</gene>
<comment type="caution">
    <text evidence="1">The sequence shown here is derived from an EMBL/GenBank/DDBJ whole genome shotgun (WGS) entry which is preliminary data.</text>
</comment>
<protein>
    <submittedName>
        <fullName evidence="1">Uncharacterized protein</fullName>
    </submittedName>
</protein>
<dbReference type="Proteomes" id="UP000266861">
    <property type="component" value="Unassembled WGS sequence"/>
</dbReference>
<reference evidence="1 2" key="1">
    <citation type="submission" date="2018-08" db="EMBL/GenBank/DDBJ databases">
        <title>Genome and evolution of the arbuscular mycorrhizal fungus Diversispora epigaea (formerly Glomus versiforme) and its bacterial endosymbionts.</title>
        <authorList>
            <person name="Sun X."/>
            <person name="Fei Z."/>
            <person name="Harrison M."/>
        </authorList>
    </citation>
    <scope>NUCLEOTIDE SEQUENCE [LARGE SCALE GENOMIC DNA]</scope>
    <source>
        <strain evidence="1 2">IT104</strain>
    </source>
</reference>
<organism evidence="1 2">
    <name type="scientific">Diversispora epigaea</name>
    <dbReference type="NCBI Taxonomy" id="1348612"/>
    <lineage>
        <taxon>Eukaryota</taxon>
        <taxon>Fungi</taxon>
        <taxon>Fungi incertae sedis</taxon>
        <taxon>Mucoromycota</taxon>
        <taxon>Glomeromycotina</taxon>
        <taxon>Glomeromycetes</taxon>
        <taxon>Diversisporales</taxon>
        <taxon>Diversisporaceae</taxon>
        <taxon>Diversispora</taxon>
    </lineage>
</organism>
<sequence>MNFYNFEIQSNILPGILGLTPLHILNIKVLDQKKLFPEVSQVSIENIKDQTLPDLENLEITGIDNSSIPKIIRVFQIFHN</sequence>
<dbReference type="AlphaFoldDB" id="A0A397HRH3"/>
<keyword evidence="2" id="KW-1185">Reference proteome</keyword>
<proteinExistence type="predicted"/>
<evidence type="ECO:0000313" key="1">
    <source>
        <dbReference type="EMBL" id="RHZ65791.1"/>
    </source>
</evidence>
<dbReference type="EMBL" id="PQFF01000285">
    <property type="protein sequence ID" value="RHZ65791.1"/>
    <property type="molecule type" value="Genomic_DNA"/>
</dbReference>
<accession>A0A397HRH3</accession>
<name>A0A397HRH3_9GLOM</name>
<evidence type="ECO:0000313" key="2">
    <source>
        <dbReference type="Proteomes" id="UP000266861"/>
    </source>
</evidence>